<evidence type="ECO:0000256" key="3">
    <source>
        <dbReference type="SAM" id="MobiDB-lite"/>
    </source>
</evidence>
<dbReference type="InterPro" id="IPR013210">
    <property type="entry name" value="LRR_N_plant-typ"/>
</dbReference>
<evidence type="ECO:0000256" key="2">
    <source>
        <dbReference type="ARBA" id="ARBA00022737"/>
    </source>
</evidence>
<dbReference type="EMBL" id="JAVXUP010000277">
    <property type="protein sequence ID" value="KAK3032208.1"/>
    <property type="molecule type" value="Genomic_DNA"/>
</dbReference>
<evidence type="ECO:0000256" key="1">
    <source>
        <dbReference type="ARBA" id="ARBA00022614"/>
    </source>
</evidence>
<sequence length="128" mass="13498">MTLDDCHAAAVLMSLKDQWQNTPPSWGKSDDPCGAPWEGVACNNSRVTALGLSTMGLSGTLSGDIGGLTGLISIAFLKEESTASLSLPWKTRVALTLISTVTDASCRHNGTVNRPPPQHARLQKLADP</sequence>
<dbReference type="Gene3D" id="3.80.10.10">
    <property type="entry name" value="Ribonuclease Inhibitor"/>
    <property type="match status" value="1"/>
</dbReference>
<evidence type="ECO:0000313" key="6">
    <source>
        <dbReference type="Proteomes" id="UP001188597"/>
    </source>
</evidence>
<dbReference type="Pfam" id="PF08263">
    <property type="entry name" value="LRRNT_2"/>
    <property type="match status" value="1"/>
</dbReference>
<keyword evidence="2" id="KW-0677">Repeat</keyword>
<protein>
    <recommendedName>
        <fullName evidence="4">Leucine-rich repeat-containing N-terminal plant-type domain-containing protein</fullName>
    </recommendedName>
</protein>
<accession>A0AA88WQT2</accession>
<organism evidence="5 6">
    <name type="scientific">Escallonia herrerae</name>
    <dbReference type="NCBI Taxonomy" id="1293975"/>
    <lineage>
        <taxon>Eukaryota</taxon>
        <taxon>Viridiplantae</taxon>
        <taxon>Streptophyta</taxon>
        <taxon>Embryophyta</taxon>
        <taxon>Tracheophyta</taxon>
        <taxon>Spermatophyta</taxon>
        <taxon>Magnoliopsida</taxon>
        <taxon>eudicotyledons</taxon>
        <taxon>Gunneridae</taxon>
        <taxon>Pentapetalae</taxon>
        <taxon>asterids</taxon>
        <taxon>campanulids</taxon>
        <taxon>Escalloniales</taxon>
        <taxon>Escalloniaceae</taxon>
        <taxon>Escallonia</taxon>
    </lineage>
</organism>
<comment type="caution">
    <text evidence="5">The sequence shown here is derived from an EMBL/GenBank/DDBJ whole genome shotgun (WGS) entry which is preliminary data.</text>
</comment>
<dbReference type="Proteomes" id="UP001188597">
    <property type="component" value="Unassembled WGS sequence"/>
</dbReference>
<gene>
    <name evidence="5" type="ORF">RJ639_036138</name>
</gene>
<dbReference type="InterPro" id="IPR032675">
    <property type="entry name" value="LRR_dom_sf"/>
</dbReference>
<reference evidence="5" key="1">
    <citation type="submission" date="2022-12" db="EMBL/GenBank/DDBJ databases">
        <title>Draft genome assemblies for two species of Escallonia (Escalloniales).</title>
        <authorList>
            <person name="Chanderbali A."/>
            <person name="Dervinis C."/>
            <person name="Anghel I."/>
            <person name="Soltis D."/>
            <person name="Soltis P."/>
            <person name="Zapata F."/>
        </authorList>
    </citation>
    <scope>NUCLEOTIDE SEQUENCE</scope>
    <source>
        <strain evidence="5">UCBG64.0493</strain>
        <tissue evidence="5">Leaf</tissue>
    </source>
</reference>
<keyword evidence="1" id="KW-0433">Leucine-rich repeat</keyword>
<evidence type="ECO:0000313" key="5">
    <source>
        <dbReference type="EMBL" id="KAK3032208.1"/>
    </source>
</evidence>
<feature type="region of interest" description="Disordered" evidence="3">
    <location>
        <begin position="108"/>
        <end position="128"/>
    </location>
</feature>
<evidence type="ECO:0000259" key="4">
    <source>
        <dbReference type="Pfam" id="PF08263"/>
    </source>
</evidence>
<keyword evidence="6" id="KW-1185">Reference proteome</keyword>
<proteinExistence type="predicted"/>
<name>A0AA88WQT2_9ASTE</name>
<feature type="domain" description="Leucine-rich repeat-containing N-terminal plant-type" evidence="4">
    <location>
        <begin position="10"/>
        <end position="43"/>
    </location>
</feature>
<dbReference type="AlphaFoldDB" id="A0AA88WQT2"/>